<feature type="domain" description="Nucleotide modification associated" evidence="1">
    <location>
        <begin position="56"/>
        <end position="116"/>
    </location>
</feature>
<reference evidence="2 3" key="1">
    <citation type="submission" date="2018-07" db="EMBL/GenBank/DDBJ databases">
        <title>Dyadobacter roseus sp. nov., isolated from rose rhizosphere soil.</title>
        <authorList>
            <person name="Chen L."/>
        </authorList>
    </citation>
    <scope>NUCLEOTIDE SEQUENCE [LARGE SCALE GENOMIC DNA]</scope>
    <source>
        <strain evidence="2 3">RS19</strain>
    </source>
</reference>
<proteinExistence type="predicted"/>
<protein>
    <recommendedName>
        <fullName evidence="1">Nucleotide modification associated domain-containing protein</fullName>
    </recommendedName>
</protein>
<dbReference type="AlphaFoldDB" id="A0A3D8YFT8"/>
<name>A0A3D8YFT8_9BACT</name>
<dbReference type="InterPro" id="IPR011630">
    <property type="entry name" value="DUF1599"/>
</dbReference>
<dbReference type="Pfam" id="PF07659">
    <property type="entry name" value="DUF1599"/>
    <property type="match status" value="2"/>
</dbReference>
<accession>A0A3D8YFT8</accession>
<feature type="domain" description="Nucleotide modification associated" evidence="1">
    <location>
        <begin position="149"/>
        <end position="209"/>
    </location>
</feature>
<gene>
    <name evidence="2" type="ORF">DSL64_05840</name>
</gene>
<evidence type="ECO:0000259" key="1">
    <source>
        <dbReference type="Pfam" id="PF07659"/>
    </source>
</evidence>
<organism evidence="2 3">
    <name type="scientific">Dyadobacter luteus</name>
    <dbReference type="NCBI Taxonomy" id="2259619"/>
    <lineage>
        <taxon>Bacteria</taxon>
        <taxon>Pseudomonadati</taxon>
        <taxon>Bacteroidota</taxon>
        <taxon>Cytophagia</taxon>
        <taxon>Cytophagales</taxon>
        <taxon>Spirosomataceae</taxon>
        <taxon>Dyadobacter</taxon>
    </lineage>
</organism>
<sequence length="216" mass="24977">MEREAAPYYCSRNHLHALLKYNIDKLPALINPITLKSTEAEYQEILQYCQDLFTKKNKDYGTSWRILRIPSITDQIFIKAQRIRTIQDKGFQKVEEDVSTEFIGIINYCVMALIQISLTGQDHVDIDPNELGDLYNGQVNEVKELLFNKNHDYGEAWRDMRVSSMTDIILMKLLRIKQIEDNQGFTLVSEGVKAGYQDIINYAVFCLIKSNGLKTN</sequence>
<comment type="caution">
    <text evidence="2">The sequence shown here is derived from an EMBL/GenBank/DDBJ whole genome shotgun (WGS) entry which is preliminary data.</text>
</comment>
<dbReference type="EMBL" id="QNUL01000003">
    <property type="protein sequence ID" value="REA63137.1"/>
    <property type="molecule type" value="Genomic_DNA"/>
</dbReference>
<evidence type="ECO:0000313" key="3">
    <source>
        <dbReference type="Proteomes" id="UP000256373"/>
    </source>
</evidence>
<dbReference type="Proteomes" id="UP000256373">
    <property type="component" value="Unassembled WGS sequence"/>
</dbReference>
<keyword evidence="3" id="KW-1185">Reference proteome</keyword>
<evidence type="ECO:0000313" key="2">
    <source>
        <dbReference type="EMBL" id="REA63137.1"/>
    </source>
</evidence>